<evidence type="ECO:0000313" key="1">
    <source>
        <dbReference type="EMBL" id="KAL0102024.1"/>
    </source>
</evidence>
<organism evidence="1 2">
    <name type="scientific">Cardiocondyla obscurior</name>
    <dbReference type="NCBI Taxonomy" id="286306"/>
    <lineage>
        <taxon>Eukaryota</taxon>
        <taxon>Metazoa</taxon>
        <taxon>Ecdysozoa</taxon>
        <taxon>Arthropoda</taxon>
        <taxon>Hexapoda</taxon>
        <taxon>Insecta</taxon>
        <taxon>Pterygota</taxon>
        <taxon>Neoptera</taxon>
        <taxon>Endopterygota</taxon>
        <taxon>Hymenoptera</taxon>
        <taxon>Apocrita</taxon>
        <taxon>Aculeata</taxon>
        <taxon>Formicoidea</taxon>
        <taxon>Formicidae</taxon>
        <taxon>Myrmicinae</taxon>
        <taxon>Cardiocondyla</taxon>
    </lineage>
</organism>
<dbReference type="EMBL" id="JADYXP020000023">
    <property type="protein sequence ID" value="KAL0102024.1"/>
    <property type="molecule type" value="Genomic_DNA"/>
</dbReference>
<reference evidence="1 2" key="1">
    <citation type="submission" date="2023-03" db="EMBL/GenBank/DDBJ databases">
        <title>High recombination rates correlate with genetic variation in Cardiocondyla obscurior ants.</title>
        <authorList>
            <person name="Errbii M."/>
        </authorList>
    </citation>
    <scope>NUCLEOTIDE SEQUENCE [LARGE SCALE GENOMIC DNA]</scope>
    <source>
        <strain evidence="1">Alpha-2009</strain>
        <tissue evidence="1">Whole body</tissue>
    </source>
</reference>
<gene>
    <name evidence="1" type="ORF">PUN28_018519</name>
</gene>
<comment type="caution">
    <text evidence="1">The sequence shown here is derived from an EMBL/GenBank/DDBJ whole genome shotgun (WGS) entry which is preliminary data.</text>
</comment>
<name>A0AAW2EE73_9HYME</name>
<protein>
    <submittedName>
        <fullName evidence="1">Uncharacterized protein</fullName>
    </submittedName>
</protein>
<dbReference type="AlphaFoldDB" id="A0AAW2EE73"/>
<dbReference type="Proteomes" id="UP001430953">
    <property type="component" value="Unassembled WGS sequence"/>
</dbReference>
<proteinExistence type="predicted"/>
<evidence type="ECO:0000313" key="2">
    <source>
        <dbReference type="Proteomes" id="UP001430953"/>
    </source>
</evidence>
<sequence length="180" mass="20816">MQTNADKLLRSALINYKKITNSSPPKLHVIKKIPCVHIGLCQPICDKIKQNCIVFSPPRKVLSVEKKKKKLASVDNDTSLGISSRQNIVDINILFNGKSKSYERLYRFVITQDIILSPGKRFRKKGQCVLIQKTNANFILFYYYKIIYSIYVSVRFRCITRHTIDQVLCVGVFFKLQNKL</sequence>
<accession>A0AAW2EE73</accession>
<keyword evidence="2" id="KW-1185">Reference proteome</keyword>